<dbReference type="Pfam" id="PF00069">
    <property type="entry name" value="Pkinase"/>
    <property type="match status" value="1"/>
</dbReference>
<gene>
    <name evidence="7" type="ORF">KDK_43150</name>
</gene>
<dbReference type="EMBL" id="BIFS01000001">
    <property type="protein sequence ID" value="GCE20515.1"/>
    <property type="molecule type" value="Genomic_DNA"/>
</dbReference>
<keyword evidence="4" id="KW-0418">Kinase</keyword>
<dbReference type="SUPFAM" id="SSF69322">
    <property type="entry name" value="Tricorn protease domain 2"/>
    <property type="match status" value="1"/>
</dbReference>
<dbReference type="CDD" id="cd14014">
    <property type="entry name" value="STKc_PknB_like"/>
    <property type="match status" value="1"/>
</dbReference>
<dbReference type="InterPro" id="IPR015943">
    <property type="entry name" value="WD40/YVTN_repeat-like_dom_sf"/>
</dbReference>
<dbReference type="PROSITE" id="PS00108">
    <property type="entry name" value="PROTEIN_KINASE_ST"/>
    <property type="match status" value="1"/>
</dbReference>
<evidence type="ECO:0000256" key="3">
    <source>
        <dbReference type="ARBA" id="ARBA00022741"/>
    </source>
</evidence>
<dbReference type="SUPFAM" id="SSF56112">
    <property type="entry name" value="Protein kinase-like (PK-like)"/>
    <property type="match status" value="1"/>
</dbReference>
<evidence type="ECO:0000313" key="7">
    <source>
        <dbReference type="EMBL" id="GCE20515.1"/>
    </source>
</evidence>
<comment type="caution">
    <text evidence="7">The sequence shown here is derived from an EMBL/GenBank/DDBJ whole genome shotgun (WGS) entry which is preliminary data.</text>
</comment>
<dbReference type="Pfam" id="PF12894">
    <property type="entry name" value="ANAPC4_WD40"/>
    <property type="match status" value="1"/>
</dbReference>
<dbReference type="InterPro" id="IPR001680">
    <property type="entry name" value="WD40_rpt"/>
</dbReference>
<dbReference type="GO" id="GO:0005524">
    <property type="term" value="F:ATP binding"/>
    <property type="evidence" value="ECO:0007669"/>
    <property type="project" value="UniProtKB-KW"/>
</dbReference>
<dbReference type="InterPro" id="IPR008271">
    <property type="entry name" value="Ser/Thr_kinase_AS"/>
</dbReference>
<dbReference type="AlphaFoldDB" id="A0A402ANC2"/>
<evidence type="ECO:0000256" key="5">
    <source>
        <dbReference type="ARBA" id="ARBA00022840"/>
    </source>
</evidence>
<dbReference type="EC" id="2.7.11.1" evidence="1"/>
<evidence type="ECO:0000256" key="4">
    <source>
        <dbReference type="ARBA" id="ARBA00022777"/>
    </source>
</evidence>
<protein>
    <recommendedName>
        <fullName evidence="1">non-specific serine/threonine protein kinase</fullName>
        <ecNumber evidence="1">2.7.11.1</ecNumber>
    </recommendedName>
</protein>
<reference evidence="8" key="1">
    <citation type="submission" date="2018-12" db="EMBL/GenBank/DDBJ databases">
        <title>Tengunoibacter tsumagoiensis gen. nov., sp. nov., Dictyobacter kobayashii sp. nov., D. alpinus sp. nov., and D. joshuensis sp. nov. and description of Dictyobacteraceae fam. nov. within the order Ktedonobacterales isolated from Tengu-no-mugimeshi.</title>
        <authorList>
            <person name="Wang C.M."/>
            <person name="Zheng Y."/>
            <person name="Sakai Y."/>
            <person name="Toyoda A."/>
            <person name="Minakuchi Y."/>
            <person name="Abe K."/>
            <person name="Yokota A."/>
            <person name="Yabe S."/>
        </authorList>
    </citation>
    <scope>NUCLEOTIDE SEQUENCE [LARGE SCALE GENOMIC DNA]</scope>
    <source>
        <strain evidence="8">Uno11</strain>
    </source>
</reference>
<dbReference type="Gene3D" id="1.10.510.10">
    <property type="entry name" value="Transferase(Phosphotransferase) domain 1"/>
    <property type="match status" value="1"/>
</dbReference>
<dbReference type="PROSITE" id="PS50011">
    <property type="entry name" value="PROTEIN_KINASE_DOM"/>
    <property type="match status" value="1"/>
</dbReference>
<dbReference type="SMART" id="SM00220">
    <property type="entry name" value="S_TKc"/>
    <property type="match status" value="1"/>
</dbReference>
<keyword evidence="2" id="KW-0808">Transferase</keyword>
<dbReference type="OrthoDB" id="137262at2"/>
<dbReference type="RefSeq" id="WP_126552185.1">
    <property type="nucleotide sequence ID" value="NZ_BIFS01000001.1"/>
</dbReference>
<proteinExistence type="predicted"/>
<keyword evidence="5" id="KW-0067">ATP-binding</keyword>
<dbReference type="Gene3D" id="2.130.10.10">
    <property type="entry name" value="YVTN repeat-like/Quinoprotein amine dehydrogenase"/>
    <property type="match status" value="2"/>
</dbReference>
<dbReference type="SMART" id="SM00320">
    <property type="entry name" value="WD40"/>
    <property type="match status" value="3"/>
</dbReference>
<evidence type="ECO:0000256" key="1">
    <source>
        <dbReference type="ARBA" id="ARBA00012513"/>
    </source>
</evidence>
<evidence type="ECO:0000259" key="6">
    <source>
        <dbReference type="PROSITE" id="PS50011"/>
    </source>
</evidence>
<dbReference type="PANTHER" id="PTHR43289:SF6">
    <property type="entry name" value="SERINE_THREONINE-PROTEIN KINASE NEKL-3"/>
    <property type="match status" value="1"/>
</dbReference>
<dbReference type="Proteomes" id="UP000287188">
    <property type="component" value="Unassembled WGS sequence"/>
</dbReference>
<name>A0A402ANC2_9CHLR</name>
<dbReference type="InterPro" id="IPR000719">
    <property type="entry name" value="Prot_kinase_dom"/>
</dbReference>
<organism evidence="7 8">
    <name type="scientific">Dictyobacter kobayashii</name>
    <dbReference type="NCBI Taxonomy" id="2014872"/>
    <lineage>
        <taxon>Bacteria</taxon>
        <taxon>Bacillati</taxon>
        <taxon>Chloroflexota</taxon>
        <taxon>Ktedonobacteria</taxon>
        <taxon>Ktedonobacterales</taxon>
        <taxon>Dictyobacteraceae</taxon>
        <taxon>Dictyobacter</taxon>
    </lineage>
</organism>
<dbReference type="Pfam" id="PF00400">
    <property type="entry name" value="WD40"/>
    <property type="match status" value="1"/>
</dbReference>
<dbReference type="InterPro" id="IPR011009">
    <property type="entry name" value="Kinase-like_dom_sf"/>
</dbReference>
<accession>A0A402ANC2</accession>
<dbReference type="GO" id="GO:0004674">
    <property type="term" value="F:protein serine/threonine kinase activity"/>
    <property type="evidence" value="ECO:0007669"/>
    <property type="project" value="UniProtKB-EC"/>
</dbReference>
<evidence type="ECO:0000313" key="8">
    <source>
        <dbReference type="Proteomes" id="UP000287188"/>
    </source>
</evidence>
<dbReference type="InterPro" id="IPR024977">
    <property type="entry name" value="Apc4-like_WD40_dom"/>
</dbReference>
<sequence>MGAERYELKRTLPSGHMSEVWLAYDHEKDLDVVVKIMRVHEGDEQRNQKTEERFAREIAILQDLSHPQILPLLDSGYMLYKQRNVPYLVSPYIPEGSLATLMNQRPPWQSWSLRQVADAVLQAADCLWYLHCHHPQIVHEDVKPGNFLYRTVNVPERAVYLYLFDFGISRYKHQSFEMASEIVGTPAFMAPEQIEQQVNCASDQYALAVMACVLLTGQFPIQTTDQNRQYYLEAHLYTPPQPPSVLSPERIQSALVDNVFLRALEKRPERRFPTVLAFAQALRHAIYTYGEDQTEPDPGPASLTPRFSLPLELTDSEDGRVLDEPLPIKPPKSISLERSEGMALLPLPLQGPVRVTLPSRPKALHWSPDGMALACVLYGSVYIYQPGHDLQLVSTPNAGHASVVNWSADSQVLAVAGDRKVYFWHVTRATLLPHALQLTMSAPLGMDWSILDQLAIWIDASIWIYHLPRARLQQARPLTPQHISTGTMRCDNPGTLSWSPDGTRLAAGSSHGEVVCWPVGGKQAVWHVAALGQKIQCLCWSRDGSLLVVATKDRRVLGWDGQTHAELLHWEHLPALPRLLTLSPRGRITVVSSEKRLLIGSAQSSHPSLTIPGQLLAAWSPVKNELATLDDQAPNVLTIWSEDA</sequence>
<keyword evidence="3" id="KW-0547">Nucleotide-binding</keyword>
<feature type="domain" description="Protein kinase" evidence="6">
    <location>
        <begin position="6"/>
        <end position="287"/>
    </location>
</feature>
<dbReference type="PANTHER" id="PTHR43289">
    <property type="entry name" value="MITOGEN-ACTIVATED PROTEIN KINASE KINASE KINASE 20-RELATED"/>
    <property type="match status" value="1"/>
</dbReference>
<keyword evidence="8" id="KW-1185">Reference proteome</keyword>
<evidence type="ECO:0000256" key="2">
    <source>
        <dbReference type="ARBA" id="ARBA00022679"/>
    </source>
</evidence>